<dbReference type="STRING" id="984486.A0A1E3QTK5"/>
<dbReference type="GeneID" id="30146080"/>
<dbReference type="GO" id="GO:0032266">
    <property type="term" value="F:phosphatidylinositol-3-phosphate binding"/>
    <property type="evidence" value="ECO:0007669"/>
    <property type="project" value="UniProtKB-ARBA"/>
</dbReference>
<evidence type="ECO:0000259" key="5">
    <source>
        <dbReference type="SMART" id="SM00064"/>
    </source>
</evidence>
<dbReference type="Pfam" id="PF01363">
    <property type="entry name" value="FYVE"/>
    <property type="match status" value="1"/>
</dbReference>
<keyword evidence="3" id="KW-0862">Zinc</keyword>
<evidence type="ECO:0000256" key="3">
    <source>
        <dbReference type="ARBA" id="ARBA00022833"/>
    </source>
</evidence>
<feature type="region of interest" description="Disordered" evidence="4">
    <location>
        <begin position="223"/>
        <end position="294"/>
    </location>
</feature>
<evidence type="ECO:0000256" key="2">
    <source>
        <dbReference type="ARBA" id="ARBA00022771"/>
    </source>
</evidence>
<feature type="compositionally biased region" description="Polar residues" evidence="4">
    <location>
        <begin position="122"/>
        <end position="137"/>
    </location>
</feature>
<evidence type="ECO:0000313" key="6">
    <source>
        <dbReference type="EMBL" id="ODQ81018.1"/>
    </source>
</evidence>
<dbReference type="RefSeq" id="XP_018986346.1">
    <property type="nucleotide sequence ID" value="XM_019128227.1"/>
</dbReference>
<dbReference type="InterPro" id="IPR000306">
    <property type="entry name" value="Znf_FYVE"/>
</dbReference>
<dbReference type="InterPro" id="IPR011011">
    <property type="entry name" value="Znf_FYVE_PHD"/>
</dbReference>
<evidence type="ECO:0000256" key="1">
    <source>
        <dbReference type="ARBA" id="ARBA00022723"/>
    </source>
</evidence>
<feature type="region of interest" description="Disordered" evidence="4">
    <location>
        <begin position="114"/>
        <end position="140"/>
    </location>
</feature>
<evidence type="ECO:0000313" key="7">
    <source>
        <dbReference type="Proteomes" id="UP000094336"/>
    </source>
</evidence>
<name>A0A1E3QTK5_9ASCO</name>
<dbReference type="EMBL" id="KV454428">
    <property type="protein sequence ID" value="ODQ81018.1"/>
    <property type="molecule type" value="Genomic_DNA"/>
</dbReference>
<feature type="domain" description="FYVE zinc finger" evidence="5">
    <location>
        <begin position="364"/>
        <end position="504"/>
    </location>
</feature>
<accession>A0A1E3QTK5</accession>
<keyword evidence="2" id="KW-0863">Zinc-finger</keyword>
<dbReference type="AlphaFoldDB" id="A0A1E3QTK5"/>
<sequence>MSLIQLHHHRFMDQQEPNFTGHPSIIAEEDDAAPADFCLSFAKKVVLPRAPSRKSVISENFPSGKGSVLGKATEPASSFQWVDHDEQIRAPRMAQPLYRDSISHGDSFVLAGTTRSNKRANSDNTRQLEQPPTTTRSKYFPATFDLNQPTRRYLIEEEETNYIYSGSFAEQPQMLEFRAPFKSFPHSTLPGLSVPLQEPTLQRKQSTSFSEMARKALYNLQTNTMSHEATVNPPPTTTPKLRTALSSGSVSSASSVSSSPNAANTTVTTPTSSSRSSSSCLCSPVTTSADSPPRREKIVIDSPFLNQVYEMKTPNYIPAVLRPPSAAPTETTLRDDENDNDLTPLATTPLASKYIMNENLSIEPSHHHWLPNNFRDACKACHVKFSLKPGVLFKSWVSLPVSALTNAELTPTPTIDPIASGKVRSGSGTVSGKHHCRKCGDIFCLACVSFQAMMDECCGWVVPIYKSTVPSFQDDREGPRNAMSLHRGKIVRKVCSTCYHDSWLKFLLFQLKQAVAEVEEPTETTDKGTTKENKRSGSIVPNDWTWSSF</sequence>
<feature type="compositionally biased region" description="Basic and acidic residues" evidence="4">
    <location>
        <begin position="524"/>
        <end position="535"/>
    </location>
</feature>
<feature type="compositionally biased region" description="Low complexity" evidence="4">
    <location>
        <begin position="246"/>
        <end position="288"/>
    </location>
</feature>
<dbReference type="SMART" id="SM00064">
    <property type="entry name" value="FYVE"/>
    <property type="match status" value="1"/>
</dbReference>
<proteinExistence type="predicted"/>
<dbReference type="InterPro" id="IPR013083">
    <property type="entry name" value="Znf_RING/FYVE/PHD"/>
</dbReference>
<dbReference type="OrthoDB" id="10018316at2759"/>
<dbReference type="GO" id="GO:0008270">
    <property type="term" value="F:zinc ion binding"/>
    <property type="evidence" value="ECO:0007669"/>
    <property type="project" value="UniProtKB-KW"/>
</dbReference>
<evidence type="ECO:0000256" key="4">
    <source>
        <dbReference type="SAM" id="MobiDB-lite"/>
    </source>
</evidence>
<gene>
    <name evidence="6" type="ORF">BABINDRAFT_160438</name>
</gene>
<reference evidence="7" key="1">
    <citation type="submission" date="2016-05" db="EMBL/GenBank/DDBJ databases">
        <title>Comparative genomics of biotechnologically important yeasts.</title>
        <authorList>
            <consortium name="DOE Joint Genome Institute"/>
            <person name="Riley R."/>
            <person name="Haridas S."/>
            <person name="Wolfe K.H."/>
            <person name="Lopes M.R."/>
            <person name="Hittinger C.T."/>
            <person name="Goker M."/>
            <person name="Salamov A."/>
            <person name="Wisecaver J."/>
            <person name="Long T.M."/>
            <person name="Aerts A.L."/>
            <person name="Barry K."/>
            <person name="Choi C."/>
            <person name="Clum A."/>
            <person name="Coughlan A.Y."/>
            <person name="Deshpande S."/>
            <person name="Douglass A.P."/>
            <person name="Hanson S.J."/>
            <person name="Klenk H.-P."/>
            <person name="Labutti K."/>
            <person name="Lapidus A."/>
            <person name="Lindquist E."/>
            <person name="Lipzen A."/>
            <person name="Meier-Kolthoff J.P."/>
            <person name="Ohm R.A."/>
            <person name="Otillar R.P."/>
            <person name="Pangilinan J."/>
            <person name="Peng Y."/>
            <person name="Rokas A."/>
            <person name="Rosa C.A."/>
            <person name="Scheuner C."/>
            <person name="Sibirny A.A."/>
            <person name="Slot J.C."/>
            <person name="Stielow J.B."/>
            <person name="Sun H."/>
            <person name="Kurtzman C.P."/>
            <person name="Blackwell M."/>
            <person name="Grigoriev I.V."/>
            <person name="Jeffries T.W."/>
        </authorList>
    </citation>
    <scope>NUCLEOTIDE SEQUENCE [LARGE SCALE GENOMIC DNA]</scope>
    <source>
        <strain evidence="7">NRRL Y-12698</strain>
    </source>
</reference>
<dbReference type="Proteomes" id="UP000094336">
    <property type="component" value="Unassembled WGS sequence"/>
</dbReference>
<feature type="region of interest" description="Disordered" evidence="4">
    <location>
        <begin position="320"/>
        <end position="343"/>
    </location>
</feature>
<feature type="region of interest" description="Disordered" evidence="4">
    <location>
        <begin position="519"/>
        <end position="549"/>
    </location>
</feature>
<organism evidence="6 7">
    <name type="scientific">Babjeviella inositovora NRRL Y-12698</name>
    <dbReference type="NCBI Taxonomy" id="984486"/>
    <lineage>
        <taxon>Eukaryota</taxon>
        <taxon>Fungi</taxon>
        <taxon>Dikarya</taxon>
        <taxon>Ascomycota</taxon>
        <taxon>Saccharomycotina</taxon>
        <taxon>Pichiomycetes</taxon>
        <taxon>Serinales incertae sedis</taxon>
        <taxon>Babjeviella</taxon>
    </lineage>
</organism>
<protein>
    <recommendedName>
        <fullName evidence="5">FYVE zinc finger domain-containing protein</fullName>
    </recommendedName>
</protein>
<dbReference type="Gene3D" id="3.30.40.10">
    <property type="entry name" value="Zinc/RING finger domain, C3HC4 (zinc finger)"/>
    <property type="match status" value="1"/>
</dbReference>
<keyword evidence="1" id="KW-0479">Metal-binding</keyword>
<dbReference type="SUPFAM" id="SSF57903">
    <property type="entry name" value="FYVE/PHD zinc finger"/>
    <property type="match status" value="1"/>
</dbReference>
<keyword evidence="7" id="KW-1185">Reference proteome</keyword>